<keyword evidence="1" id="KW-0677">Repeat</keyword>
<dbReference type="GO" id="GO:0005743">
    <property type="term" value="C:mitochondrial inner membrane"/>
    <property type="evidence" value="ECO:0007669"/>
    <property type="project" value="TreeGrafter"/>
</dbReference>
<dbReference type="InterPro" id="IPR000408">
    <property type="entry name" value="Reg_chr_condens"/>
</dbReference>
<dbReference type="GO" id="GO:0019843">
    <property type="term" value="F:rRNA binding"/>
    <property type="evidence" value="ECO:0007669"/>
    <property type="project" value="TreeGrafter"/>
</dbReference>
<evidence type="ECO:0000259" key="3">
    <source>
        <dbReference type="Pfam" id="PF25390"/>
    </source>
</evidence>
<dbReference type="InterPro" id="IPR009091">
    <property type="entry name" value="RCC1/BLIP-II"/>
</dbReference>
<dbReference type="SUPFAM" id="SSF50985">
    <property type="entry name" value="RCC1/BLIP-II"/>
    <property type="match status" value="1"/>
</dbReference>
<feature type="repeat" description="RCC1" evidence="2">
    <location>
        <begin position="178"/>
        <end position="234"/>
    </location>
</feature>
<feature type="repeat" description="RCC1" evidence="2">
    <location>
        <begin position="117"/>
        <end position="178"/>
    </location>
</feature>
<feature type="repeat" description="RCC1" evidence="2">
    <location>
        <begin position="400"/>
        <end position="449"/>
    </location>
</feature>
<evidence type="ECO:0000313" key="5">
    <source>
        <dbReference type="Proteomes" id="UP001187531"/>
    </source>
</evidence>
<keyword evidence="5" id="KW-1185">Reference proteome</keyword>
<feature type="repeat" description="RCC1" evidence="2">
    <location>
        <begin position="288"/>
        <end position="341"/>
    </location>
</feature>
<evidence type="ECO:0000313" key="4">
    <source>
        <dbReference type="EMBL" id="KAK2720142.1"/>
    </source>
</evidence>
<protein>
    <recommendedName>
        <fullName evidence="3">RCC1-like domain-containing protein</fullName>
    </recommendedName>
</protein>
<proteinExistence type="predicted"/>
<dbReference type="PROSITE" id="PS50012">
    <property type="entry name" value="RCC1_3"/>
    <property type="match status" value="6"/>
</dbReference>
<comment type="caution">
    <text evidence="4">The sequence shown here is derived from an EMBL/GenBank/DDBJ whole genome shotgun (WGS) entry which is preliminary data.</text>
</comment>
<gene>
    <name evidence="4" type="ORF">QYM36_004148</name>
</gene>
<dbReference type="EMBL" id="JAVRJZ010000007">
    <property type="protein sequence ID" value="KAK2720142.1"/>
    <property type="molecule type" value="Genomic_DNA"/>
</dbReference>
<dbReference type="Proteomes" id="UP001187531">
    <property type="component" value="Unassembled WGS sequence"/>
</dbReference>
<name>A0AA88IE49_ARTSF</name>
<organism evidence="4 5">
    <name type="scientific">Artemia franciscana</name>
    <name type="common">Brine shrimp</name>
    <name type="synonym">Artemia sanfranciscana</name>
    <dbReference type="NCBI Taxonomy" id="6661"/>
    <lineage>
        <taxon>Eukaryota</taxon>
        <taxon>Metazoa</taxon>
        <taxon>Ecdysozoa</taxon>
        <taxon>Arthropoda</taxon>
        <taxon>Crustacea</taxon>
        <taxon>Branchiopoda</taxon>
        <taxon>Anostraca</taxon>
        <taxon>Artemiidae</taxon>
        <taxon>Artemia</taxon>
    </lineage>
</organism>
<dbReference type="Pfam" id="PF13540">
    <property type="entry name" value="RCC1_2"/>
    <property type="match status" value="1"/>
</dbReference>
<dbReference type="Gene3D" id="2.130.10.30">
    <property type="entry name" value="Regulator of chromosome condensation 1/beta-lactamase-inhibitor protein II"/>
    <property type="match status" value="2"/>
</dbReference>
<sequence>MFTNKCRNECYKSYLGITQILRNKYKKAVDPSHVNELPIFQYASSEPKTHKRIYTWGVAAHGAQGDGEFVRPKNRSIQPKLAVKRPHRLEFGEFHDVKDVSCGYGFSVFAVKSKDNNKVFGCGLNATSQIGYQSARKGAPLEILLEPVPISIPYINPSETRVRSVACGRAHTVVATDEGVFTLGHNGYGQCGRRIIPNEEYFGSKIVHKVPELQDLDVTDVVCGQDHSIFLCKTGKVLACGWSADGQTGVSHYDNQEEPAEVMGDIQGEKIVKVATSADCVLAINGNGDLFGWGNNEYGQLNSATEDMQLNVSRILKLPPYVGKIIDIAVGGTVCIILNDRGSVFTWGYGLLGKGPKLDQSTNPEEIPPTLFGKSELNSNRKVRKIFAGINNFYAVNDNGDAYAWGRNKDFSLGLNHNKNQYFPLKVALPCRVQKLSVGVDHTIAICTSYT</sequence>
<feature type="domain" description="RCC1-like" evidence="3">
    <location>
        <begin position="209"/>
        <end position="448"/>
    </location>
</feature>
<accession>A0AA88IE49</accession>
<dbReference type="InterPro" id="IPR058923">
    <property type="entry name" value="RCC1-like_dom"/>
</dbReference>
<evidence type="ECO:0000256" key="2">
    <source>
        <dbReference type="PROSITE-ProRule" id="PRU00235"/>
    </source>
</evidence>
<dbReference type="Pfam" id="PF25390">
    <property type="entry name" value="WD40_RLD"/>
    <property type="match status" value="1"/>
</dbReference>
<reference evidence="4" key="1">
    <citation type="submission" date="2023-07" db="EMBL/GenBank/DDBJ databases">
        <title>Chromosome-level genome assembly of Artemia franciscana.</title>
        <authorList>
            <person name="Jo E."/>
        </authorList>
    </citation>
    <scope>NUCLEOTIDE SEQUENCE</scope>
    <source>
        <tissue evidence="4">Whole body</tissue>
    </source>
</reference>
<feature type="repeat" description="RCC1" evidence="2">
    <location>
        <begin position="235"/>
        <end position="287"/>
    </location>
</feature>
<dbReference type="InterPro" id="IPR053035">
    <property type="entry name" value="Mitochondrial_GEF_domain"/>
</dbReference>
<evidence type="ECO:0000256" key="1">
    <source>
        <dbReference type="ARBA" id="ARBA00022737"/>
    </source>
</evidence>
<dbReference type="PANTHER" id="PTHR46337:SF1">
    <property type="entry name" value="RCC1-LIKE G EXCHANGING FACTOR-LIKE PROTEIN"/>
    <property type="match status" value="1"/>
</dbReference>
<dbReference type="PRINTS" id="PR00633">
    <property type="entry name" value="RCCNDNSATION"/>
</dbReference>
<dbReference type="GO" id="GO:0005085">
    <property type="term" value="F:guanyl-nucleotide exchange factor activity"/>
    <property type="evidence" value="ECO:0007669"/>
    <property type="project" value="TreeGrafter"/>
</dbReference>
<dbReference type="AlphaFoldDB" id="A0AA88IE49"/>
<dbReference type="PANTHER" id="PTHR46337">
    <property type="entry name" value="RCC1-LIKE G EXCHANGING FACTOR-LIKE PROTEIN"/>
    <property type="match status" value="1"/>
</dbReference>
<dbReference type="GO" id="GO:0070131">
    <property type="term" value="P:positive regulation of mitochondrial translation"/>
    <property type="evidence" value="ECO:0007669"/>
    <property type="project" value="TreeGrafter"/>
</dbReference>
<feature type="repeat" description="RCC1" evidence="2">
    <location>
        <begin position="51"/>
        <end position="113"/>
    </location>
</feature>